<name>A0A4R5TY75_9GAMM</name>
<accession>A0A4R5TY75</accession>
<gene>
    <name evidence="1" type="ORF">E2F46_06165</name>
</gene>
<evidence type="ECO:0000313" key="2">
    <source>
        <dbReference type="Proteomes" id="UP000294796"/>
    </source>
</evidence>
<comment type="caution">
    <text evidence="1">The sequence shown here is derived from an EMBL/GenBank/DDBJ whole genome shotgun (WGS) entry which is preliminary data.</text>
</comment>
<evidence type="ECO:0000313" key="1">
    <source>
        <dbReference type="EMBL" id="TDK26179.1"/>
    </source>
</evidence>
<dbReference type="RefSeq" id="WP_133321211.1">
    <property type="nucleotide sequence ID" value="NZ_SMTF01000003.1"/>
</dbReference>
<reference evidence="1 2" key="1">
    <citation type="submission" date="2019-03" db="EMBL/GenBank/DDBJ databases">
        <title>Luteimonas zhaokaii sp.nov., isolated from the rectal contents of Plateau pika in Yushu, Qinghai Province, China.</title>
        <authorList>
            <person name="Zhang G."/>
        </authorList>
    </citation>
    <scope>NUCLEOTIDE SEQUENCE [LARGE SCALE GENOMIC DNA]</scope>
    <source>
        <strain evidence="1 2">B9</strain>
    </source>
</reference>
<sequence length="92" mass="9363">MSEDQNQSPAGTTAGLQQQAVQWAEDQVATLAKHDDAAAAGVFDALAAGDRLVVVIVTAGGAPQIDLVLIDAGGRMKPIASARAESAWAAKH</sequence>
<dbReference type="AlphaFoldDB" id="A0A4R5TY75"/>
<proteinExistence type="predicted"/>
<keyword evidence="2" id="KW-1185">Reference proteome</keyword>
<dbReference type="Proteomes" id="UP000294796">
    <property type="component" value="Unassembled WGS sequence"/>
</dbReference>
<organism evidence="1 2">
    <name type="scientific">Luteimonas aestuarii</name>
    <dbReference type="NCBI Taxonomy" id="453837"/>
    <lineage>
        <taxon>Bacteria</taxon>
        <taxon>Pseudomonadati</taxon>
        <taxon>Pseudomonadota</taxon>
        <taxon>Gammaproteobacteria</taxon>
        <taxon>Lysobacterales</taxon>
        <taxon>Lysobacteraceae</taxon>
        <taxon>Luteimonas</taxon>
    </lineage>
</organism>
<dbReference type="EMBL" id="SMTF01000003">
    <property type="protein sequence ID" value="TDK26179.1"/>
    <property type="molecule type" value="Genomic_DNA"/>
</dbReference>
<protein>
    <submittedName>
        <fullName evidence="1">Uncharacterized protein</fullName>
    </submittedName>
</protein>